<keyword evidence="5" id="KW-0539">Nucleus</keyword>
<dbReference type="SMART" id="SM00380">
    <property type="entry name" value="AP2"/>
    <property type="match status" value="2"/>
</dbReference>
<dbReference type="AlphaFoldDB" id="A0AAW1PYC6"/>
<dbReference type="PANTHER" id="PTHR32467">
    <property type="entry name" value="AP2-LIKE ETHYLENE-RESPONSIVE TRANSCRIPTION FACTOR"/>
    <property type="match status" value="1"/>
</dbReference>
<sequence>MEEPSPGAGLDDEVTLKTFGKADMFVLSKHFKPKQKKTSIYTGVTYHKTACKWEAHLWDATIVRQDCIRTGTQIYLGAWETERRAAMAYDLLAIKYWGADTKKVNFESSSYQQDSQLLRGMSKTDATKTIRRHAPSFNSGNCNFRGVTRAPKLGVYKARIGKRAGEHKCLGHFRSAKAAAQAYDAHALKTRGKRAVTNFCSNSSPSDNSSSAAPSAIRVQPPIAPPDNLTHGATLIPSAPSAVQHCFGAICLPGFTPVLAVPVPCPVSSTPPSASLAPQVAMLQLPAKPQAISAQPFQHNAGLVWSLQLCTKAASSQMGEYISSGRVAYKLGDDGSGTMPLEPCSPGRMFDADHSNKYIRALMYAQLSC</sequence>
<dbReference type="InterPro" id="IPR016177">
    <property type="entry name" value="DNA-bd_dom_sf"/>
</dbReference>
<evidence type="ECO:0000259" key="6">
    <source>
        <dbReference type="PROSITE" id="PS51032"/>
    </source>
</evidence>
<name>A0AAW1PYC6_9CHLO</name>
<evidence type="ECO:0000313" key="8">
    <source>
        <dbReference type="Proteomes" id="UP001465755"/>
    </source>
</evidence>
<dbReference type="InterPro" id="IPR001471">
    <property type="entry name" value="AP2/ERF_dom"/>
</dbReference>
<accession>A0AAW1PYC6</accession>
<feature type="domain" description="AP2/ERF" evidence="6">
    <location>
        <begin position="40"/>
        <end position="107"/>
    </location>
</feature>
<comment type="subcellular location">
    <subcellularLocation>
        <location evidence="1">Nucleus</location>
    </subcellularLocation>
</comment>
<keyword evidence="4" id="KW-0804">Transcription</keyword>
<protein>
    <recommendedName>
        <fullName evidence="6">AP2/ERF domain-containing protein</fullName>
    </recommendedName>
</protein>
<evidence type="ECO:0000256" key="5">
    <source>
        <dbReference type="ARBA" id="ARBA00023242"/>
    </source>
</evidence>
<dbReference type="PROSITE" id="PS51032">
    <property type="entry name" value="AP2_ERF"/>
    <property type="match status" value="2"/>
</dbReference>
<evidence type="ECO:0000313" key="7">
    <source>
        <dbReference type="EMBL" id="KAK9813436.1"/>
    </source>
</evidence>
<dbReference type="EMBL" id="JALJOQ010000005">
    <property type="protein sequence ID" value="KAK9813436.1"/>
    <property type="molecule type" value="Genomic_DNA"/>
</dbReference>
<keyword evidence="3" id="KW-0238">DNA-binding</keyword>
<proteinExistence type="predicted"/>
<dbReference type="GO" id="GO:0003677">
    <property type="term" value="F:DNA binding"/>
    <property type="evidence" value="ECO:0007669"/>
    <property type="project" value="UniProtKB-KW"/>
</dbReference>
<gene>
    <name evidence="7" type="ORF">WJX73_009111</name>
</gene>
<dbReference type="GO" id="GO:0003700">
    <property type="term" value="F:DNA-binding transcription factor activity"/>
    <property type="evidence" value="ECO:0007669"/>
    <property type="project" value="InterPro"/>
</dbReference>
<organism evidence="7 8">
    <name type="scientific">Symbiochloris irregularis</name>
    <dbReference type="NCBI Taxonomy" id="706552"/>
    <lineage>
        <taxon>Eukaryota</taxon>
        <taxon>Viridiplantae</taxon>
        <taxon>Chlorophyta</taxon>
        <taxon>core chlorophytes</taxon>
        <taxon>Trebouxiophyceae</taxon>
        <taxon>Trebouxiales</taxon>
        <taxon>Trebouxiaceae</taxon>
        <taxon>Symbiochloris</taxon>
    </lineage>
</organism>
<evidence type="ECO:0000256" key="4">
    <source>
        <dbReference type="ARBA" id="ARBA00023163"/>
    </source>
</evidence>
<dbReference type="GO" id="GO:0005634">
    <property type="term" value="C:nucleus"/>
    <property type="evidence" value="ECO:0007669"/>
    <property type="project" value="UniProtKB-SubCell"/>
</dbReference>
<reference evidence="7 8" key="1">
    <citation type="journal article" date="2024" name="Nat. Commun.">
        <title>Phylogenomics reveals the evolutionary origins of lichenization in chlorophyte algae.</title>
        <authorList>
            <person name="Puginier C."/>
            <person name="Libourel C."/>
            <person name="Otte J."/>
            <person name="Skaloud P."/>
            <person name="Haon M."/>
            <person name="Grisel S."/>
            <person name="Petersen M."/>
            <person name="Berrin J.G."/>
            <person name="Delaux P.M."/>
            <person name="Dal Grande F."/>
            <person name="Keller J."/>
        </authorList>
    </citation>
    <scope>NUCLEOTIDE SEQUENCE [LARGE SCALE GENOMIC DNA]</scope>
    <source>
        <strain evidence="7 8">SAG 2036</strain>
    </source>
</reference>
<keyword evidence="2" id="KW-0805">Transcription regulation</keyword>
<evidence type="ECO:0000256" key="1">
    <source>
        <dbReference type="ARBA" id="ARBA00004123"/>
    </source>
</evidence>
<dbReference type="Proteomes" id="UP001465755">
    <property type="component" value="Unassembled WGS sequence"/>
</dbReference>
<evidence type="ECO:0000256" key="3">
    <source>
        <dbReference type="ARBA" id="ARBA00023125"/>
    </source>
</evidence>
<feature type="domain" description="AP2/ERF" evidence="6">
    <location>
        <begin position="143"/>
        <end position="200"/>
    </location>
</feature>
<dbReference type="InterPro" id="IPR036955">
    <property type="entry name" value="AP2/ERF_dom_sf"/>
</dbReference>
<keyword evidence="8" id="KW-1185">Reference proteome</keyword>
<comment type="caution">
    <text evidence="7">The sequence shown here is derived from an EMBL/GenBank/DDBJ whole genome shotgun (WGS) entry which is preliminary data.</text>
</comment>
<dbReference type="Gene3D" id="3.30.730.10">
    <property type="entry name" value="AP2/ERF domain"/>
    <property type="match status" value="2"/>
</dbReference>
<dbReference type="PANTHER" id="PTHR32467:SF213">
    <property type="entry name" value="OS03G0770700 PROTEIN"/>
    <property type="match status" value="1"/>
</dbReference>
<evidence type="ECO:0000256" key="2">
    <source>
        <dbReference type="ARBA" id="ARBA00023015"/>
    </source>
</evidence>
<dbReference type="SUPFAM" id="SSF54171">
    <property type="entry name" value="DNA-binding domain"/>
    <property type="match status" value="2"/>
</dbReference>